<name>A0AB38YIX6_9GAMM</name>
<dbReference type="NCBIfam" id="TIGR03703">
    <property type="entry name" value="plsB"/>
    <property type="match status" value="1"/>
</dbReference>
<dbReference type="InterPro" id="IPR041728">
    <property type="entry name" value="GPAT/DHAPAT_LPLAT"/>
</dbReference>
<dbReference type="AlphaFoldDB" id="A0AB38YIX6"/>
<evidence type="ECO:0000256" key="7">
    <source>
        <dbReference type="ARBA" id="ARBA00022475"/>
    </source>
</evidence>
<keyword evidence="7 14" id="KW-1003">Cell membrane</keyword>
<dbReference type="PIRSF" id="PIRSF000437">
    <property type="entry name" value="GPAT_DHAPAT"/>
    <property type="match status" value="1"/>
</dbReference>
<evidence type="ECO:0000256" key="12">
    <source>
        <dbReference type="ARBA" id="ARBA00023315"/>
    </source>
</evidence>
<protein>
    <recommendedName>
        <fullName evidence="6 14">Glycerol-3-phosphate acyltransferase</fullName>
        <shortName evidence="14">GPAT</shortName>
        <ecNumber evidence="5 14">2.3.1.15</ecNumber>
    </recommendedName>
</protein>
<comment type="pathway">
    <text evidence="2 14">Phospholipid metabolism; CDP-diacylglycerol biosynthesis; CDP-diacylglycerol from sn-glycerol 3-phosphate: step 1/3.</text>
</comment>
<dbReference type="EC" id="2.3.1.15" evidence="5 14"/>
<keyword evidence="14" id="KW-0444">Lipid biosynthesis</keyword>
<evidence type="ECO:0000256" key="8">
    <source>
        <dbReference type="ARBA" id="ARBA00022679"/>
    </source>
</evidence>
<organism evidence="16">
    <name type="scientific">Salinispirillum sp. LH 10-3-1</name>
    <dbReference type="NCBI Taxonomy" id="2952525"/>
    <lineage>
        <taxon>Bacteria</taxon>
        <taxon>Pseudomonadati</taxon>
        <taxon>Pseudomonadota</taxon>
        <taxon>Gammaproteobacteria</taxon>
        <taxon>Oceanospirillales</taxon>
        <taxon>Saccharospirillaceae</taxon>
        <taxon>Salinispirillum</taxon>
    </lineage>
</organism>
<evidence type="ECO:0000256" key="9">
    <source>
        <dbReference type="ARBA" id="ARBA00023136"/>
    </source>
</evidence>
<keyword evidence="14" id="KW-0443">Lipid metabolism</keyword>
<accession>A0AB38YIX6</accession>
<sequence length="805" mass="91567">MYALLKRLLSVWIRFDNSKTAELPKLQDTQPIIYVLRRQSLTDRIAADLFISKMGLPTLHKSIEQEPLVFLEYKSRTLRTLKRQGRSTALTQLCQRITDDPEQDIQLVPISVFWGRAPTKEKSLFKILFSDRWSIPGPVRKLFTVLVNGRSTFVEINQPLSLRELITEDQPVARLSRKVHRILRVHFNRVRLGVLGPDLSHRRTMMTHIVNSVQVREAIAHHARTQKTTPDKARKVATGYLEEIMADISYSTVRVLDLFLSRLWNKIYNGIRINNIAVVKQAAQDSAVIYVPCHRSHIDYLLLSYSLHSQGVPIPHIAAGKNLNMPIVGPILRRGGAFFMRRSFGGDKLYTAVFNEYLHMMFTRGSPVEYFVEGGRSRTGRTLEPKAGMLAMTVKSYLRDPSLPMKFVPVYIGYEKVFEANSYLKELRGKEKKSESIFDVIGTIRRLKNYGEVSLNFGTPIELQSILTAQEANWRDHNITQDSRPAWLAQTIQVLSNEVASRINQAAALNPVNVIGTVLLASPNHALDQFSIEQHAALYVSLLQEVPYSDTMTFPDGAPSDWLAHTVDMKMVRRIDHPMGALYSVNDHNAVLLTYYRNNIIHLLALPALLCCGLQIHGTPKTRDQLMKHLTLIYGYVRNELFMHWDMEAAQKVAHQYLDGLIARGLISVEGDFLIPSTDPSLATQFIAVGRLMQPTLERYYLTLAVLQAHGQYSLTVADLEAQAQQLAQRMSILNGLNAPEFFDKTLFRRFVLTLREKTVIATDAEQRITFDQRVPEAIAAAESLLNPELVRNVRWLMEHPQSTN</sequence>
<keyword evidence="12 14" id="KW-0012">Acyltransferase</keyword>
<feature type="short sequence motif" description="HXXXXD motif" evidence="14">
    <location>
        <begin position="293"/>
        <end position="298"/>
    </location>
</feature>
<evidence type="ECO:0000313" key="16">
    <source>
        <dbReference type="EMBL" id="WLD59009.1"/>
    </source>
</evidence>
<feature type="domain" description="Phospholipid/glycerol acyltransferase" evidence="15">
    <location>
        <begin position="288"/>
        <end position="415"/>
    </location>
</feature>
<dbReference type="EMBL" id="CP101717">
    <property type="protein sequence ID" value="WLD59009.1"/>
    <property type="molecule type" value="Genomic_DNA"/>
</dbReference>
<keyword evidence="9 14" id="KW-0472">Membrane</keyword>
<keyword evidence="10 14" id="KW-0594">Phospholipid biosynthesis</keyword>
<comment type="subcellular location">
    <subcellularLocation>
        <location evidence="1 14">Cell membrane</location>
        <topology evidence="1 14">Peripheral membrane protein</topology>
        <orientation evidence="1 14">Cytoplasmic side</orientation>
    </subcellularLocation>
</comment>
<dbReference type="PANTHER" id="PTHR12563:SF17">
    <property type="entry name" value="DIHYDROXYACETONE PHOSPHATE ACYLTRANSFERASE"/>
    <property type="match status" value="1"/>
</dbReference>
<dbReference type="CDD" id="cd07993">
    <property type="entry name" value="LPLAT_DHAPAT-like"/>
    <property type="match status" value="1"/>
</dbReference>
<evidence type="ECO:0000256" key="1">
    <source>
        <dbReference type="ARBA" id="ARBA00004413"/>
    </source>
</evidence>
<dbReference type="SUPFAM" id="SSF69593">
    <property type="entry name" value="Glycerol-3-phosphate (1)-acyltransferase"/>
    <property type="match status" value="1"/>
</dbReference>
<comment type="catalytic activity">
    <reaction evidence="13 14">
        <text>sn-glycerol 3-phosphate + an acyl-CoA = a 1-acyl-sn-glycero-3-phosphate + CoA</text>
        <dbReference type="Rhea" id="RHEA:15325"/>
        <dbReference type="ChEBI" id="CHEBI:57287"/>
        <dbReference type="ChEBI" id="CHEBI:57597"/>
        <dbReference type="ChEBI" id="CHEBI:57970"/>
        <dbReference type="ChEBI" id="CHEBI:58342"/>
        <dbReference type="EC" id="2.3.1.15"/>
    </reaction>
</comment>
<reference evidence="16" key="1">
    <citation type="submission" date="2022-07" db="EMBL/GenBank/DDBJ databases">
        <title>Complete genome sequence of Salinispirillum sp. LH10-3-1 capable of multiple carbohydrate inversion isolated from a soda lake.</title>
        <authorList>
            <person name="Liu J."/>
            <person name="Zhai Y."/>
            <person name="Zhang H."/>
            <person name="Yang H."/>
            <person name="Qu J."/>
            <person name="Li J."/>
        </authorList>
    </citation>
    <scope>NUCLEOTIDE SEQUENCE</scope>
    <source>
        <strain evidence="16">LH 10-3-1</strain>
    </source>
</reference>
<keyword evidence="8 14" id="KW-0808">Transferase</keyword>
<gene>
    <name evidence="14 16" type="primary">plsB</name>
    <name evidence="16" type="ORF">NFC81_04290</name>
</gene>
<comment type="pathway">
    <text evidence="3">Lipid metabolism.</text>
</comment>
<comment type="domain">
    <text evidence="14">The HXXXXD motif is essential for acyltransferase activity and may constitute the binding site for the phosphate moiety of the glycerol-3-phosphate.</text>
</comment>
<evidence type="ECO:0000256" key="14">
    <source>
        <dbReference type="HAMAP-Rule" id="MF_00393"/>
    </source>
</evidence>
<dbReference type="GO" id="GO:0005886">
    <property type="term" value="C:plasma membrane"/>
    <property type="evidence" value="ECO:0007669"/>
    <property type="project" value="UniProtKB-SubCell"/>
</dbReference>
<evidence type="ECO:0000256" key="6">
    <source>
        <dbReference type="ARBA" id="ARBA00013432"/>
    </source>
</evidence>
<dbReference type="InterPro" id="IPR028354">
    <property type="entry name" value="GPAT_PlsB"/>
</dbReference>
<dbReference type="RefSeq" id="WP_304996300.1">
    <property type="nucleotide sequence ID" value="NZ_CP101717.1"/>
</dbReference>
<keyword evidence="11 14" id="KW-1208">Phospholipid metabolism</keyword>
<dbReference type="PIRSF" id="PIRSF500064">
    <property type="entry name" value="GPAT"/>
    <property type="match status" value="1"/>
</dbReference>
<evidence type="ECO:0000256" key="2">
    <source>
        <dbReference type="ARBA" id="ARBA00004765"/>
    </source>
</evidence>
<dbReference type="HAMAP" id="MF_00393">
    <property type="entry name" value="Glyc3P_acyltrans"/>
    <property type="match status" value="1"/>
</dbReference>
<dbReference type="NCBIfam" id="NF003441">
    <property type="entry name" value="PRK04974.1"/>
    <property type="match status" value="1"/>
</dbReference>
<dbReference type="SMART" id="SM00563">
    <property type="entry name" value="PlsC"/>
    <property type="match status" value="1"/>
</dbReference>
<dbReference type="Pfam" id="PF19277">
    <property type="entry name" value="GPAT_C"/>
    <property type="match status" value="1"/>
</dbReference>
<dbReference type="InterPro" id="IPR022284">
    <property type="entry name" value="GPAT/DHAPAT"/>
</dbReference>
<comment type="similarity">
    <text evidence="4 14">Belongs to the GPAT/DAPAT family.</text>
</comment>
<dbReference type="Pfam" id="PF01553">
    <property type="entry name" value="Acyltransferase"/>
    <property type="match status" value="1"/>
</dbReference>
<evidence type="ECO:0000256" key="3">
    <source>
        <dbReference type="ARBA" id="ARBA00005189"/>
    </source>
</evidence>
<dbReference type="GO" id="GO:0006631">
    <property type="term" value="P:fatty acid metabolic process"/>
    <property type="evidence" value="ECO:0007669"/>
    <property type="project" value="TreeGrafter"/>
</dbReference>
<dbReference type="InterPro" id="IPR045520">
    <property type="entry name" value="GPAT/DHAPAT_C"/>
</dbReference>
<dbReference type="GO" id="GO:0004366">
    <property type="term" value="F:glycerol-3-phosphate O-acyltransferase activity"/>
    <property type="evidence" value="ECO:0007669"/>
    <property type="project" value="UniProtKB-UniRule"/>
</dbReference>
<dbReference type="PANTHER" id="PTHR12563">
    <property type="entry name" value="GLYCEROL-3-PHOSPHATE ACYLTRANSFERASE"/>
    <property type="match status" value="1"/>
</dbReference>
<evidence type="ECO:0000256" key="4">
    <source>
        <dbReference type="ARBA" id="ARBA00007937"/>
    </source>
</evidence>
<proteinExistence type="inferred from homology"/>
<evidence type="ECO:0000259" key="15">
    <source>
        <dbReference type="SMART" id="SM00563"/>
    </source>
</evidence>
<evidence type="ECO:0000256" key="11">
    <source>
        <dbReference type="ARBA" id="ARBA00023264"/>
    </source>
</evidence>
<evidence type="ECO:0000256" key="13">
    <source>
        <dbReference type="ARBA" id="ARBA00048427"/>
    </source>
</evidence>
<dbReference type="GO" id="GO:0016024">
    <property type="term" value="P:CDP-diacylglycerol biosynthetic process"/>
    <property type="evidence" value="ECO:0007669"/>
    <property type="project" value="UniProtKB-UniRule"/>
</dbReference>
<evidence type="ECO:0000256" key="10">
    <source>
        <dbReference type="ARBA" id="ARBA00023209"/>
    </source>
</evidence>
<evidence type="ECO:0000256" key="5">
    <source>
        <dbReference type="ARBA" id="ARBA00013113"/>
    </source>
</evidence>
<dbReference type="InterPro" id="IPR002123">
    <property type="entry name" value="Plipid/glycerol_acylTrfase"/>
</dbReference>